<dbReference type="AlphaFoldDB" id="A0A972F7Y7"/>
<dbReference type="InterPro" id="IPR011528">
    <property type="entry name" value="NERD"/>
</dbReference>
<feature type="domain" description="NERD" evidence="1">
    <location>
        <begin position="16"/>
        <end position="139"/>
    </location>
</feature>
<comment type="caution">
    <text evidence="2">The sequence shown here is derived from an EMBL/GenBank/DDBJ whole genome shotgun (WGS) entry which is preliminary data.</text>
</comment>
<reference evidence="2" key="1">
    <citation type="submission" date="2019-12" db="EMBL/GenBank/DDBJ databases">
        <title>Comparative genomics gives insights into the taxonomy of the Azoarcus-Aromatoleum group and reveals separate origins of nif in the plant-associated Azoarcus and non-plant-associated Aromatoleum sub-groups.</title>
        <authorList>
            <person name="Lafos M."/>
            <person name="Maluk M."/>
            <person name="Batista M."/>
            <person name="Junghare M."/>
            <person name="Carmona M."/>
            <person name="Faoro H."/>
            <person name="Cruz L.M."/>
            <person name="Battistoni F."/>
            <person name="De Souza E."/>
            <person name="Pedrosa F."/>
            <person name="Chen W.-M."/>
            <person name="Poole P.S."/>
            <person name="Dixon R.A."/>
            <person name="James E.K."/>
        </authorList>
    </citation>
    <scope>NUCLEOTIDE SEQUENCE</scope>
    <source>
        <strain evidence="2">NSC3</strain>
    </source>
</reference>
<evidence type="ECO:0000313" key="3">
    <source>
        <dbReference type="Proteomes" id="UP000599523"/>
    </source>
</evidence>
<evidence type="ECO:0000313" key="2">
    <source>
        <dbReference type="EMBL" id="NMG03583.1"/>
    </source>
</evidence>
<gene>
    <name evidence="2" type="ORF">GPA21_11440</name>
</gene>
<dbReference type="SUPFAM" id="SSF52540">
    <property type="entry name" value="P-loop containing nucleoside triphosphate hydrolases"/>
    <property type="match status" value="1"/>
</dbReference>
<name>A0A972F7Y7_9RHOO</name>
<dbReference type="Pfam" id="PF08378">
    <property type="entry name" value="NERD"/>
    <property type="match status" value="1"/>
</dbReference>
<protein>
    <submittedName>
        <fullName evidence="2">AAA family ATPase</fullName>
    </submittedName>
</protein>
<organism evidence="2 3">
    <name type="scientific">Azoarcus taiwanensis</name>
    <dbReference type="NCBI Taxonomy" id="666964"/>
    <lineage>
        <taxon>Bacteria</taxon>
        <taxon>Pseudomonadati</taxon>
        <taxon>Pseudomonadota</taxon>
        <taxon>Betaproteobacteria</taxon>
        <taxon>Rhodocyclales</taxon>
        <taxon>Zoogloeaceae</taxon>
        <taxon>Azoarcus</taxon>
    </lineage>
</organism>
<proteinExistence type="predicted"/>
<accession>A0A972F7Y7</accession>
<keyword evidence="3" id="KW-1185">Reference proteome</keyword>
<dbReference type="Gene3D" id="3.40.50.300">
    <property type="entry name" value="P-loop containing nucleotide triphosphate hydrolases"/>
    <property type="match status" value="1"/>
</dbReference>
<dbReference type="Pfam" id="PF13604">
    <property type="entry name" value="AAA_30"/>
    <property type="match status" value="1"/>
</dbReference>
<dbReference type="Proteomes" id="UP000599523">
    <property type="component" value="Unassembled WGS sequence"/>
</dbReference>
<dbReference type="InterPro" id="IPR027417">
    <property type="entry name" value="P-loop_NTPase"/>
</dbReference>
<evidence type="ECO:0000259" key="1">
    <source>
        <dbReference type="Pfam" id="PF08378"/>
    </source>
</evidence>
<dbReference type="RefSeq" id="WP_168988299.1">
    <property type="nucleotide sequence ID" value="NZ_CAWPHM010000290.1"/>
</dbReference>
<dbReference type="EMBL" id="WTVM01000063">
    <property type="protein sequence ID" value="NMG03583.1"/>
    <property type="molecule type" value="Genomic_DNA"/>
</dbReference>
<sequence>MARFFPTLDHAEFRSKGEFTLFQELAALDDGFAVIHSLPWLRGRTKRVYSQELQEYLRVSLARKHLSGEVDFVILHAKLGMLCIETKSGLYKPSGVRFIQERDGYEIDPLNQVKDNTFVLVEMLQSWHMKCPVGYAVHFPDIDLESSQIASAYVPFDRPIPDGILILQKHRRDMPSRIVELMAHWKAALNYENQDDFSLEIDRFLDAVWPQEVQVGHLGRKIVADGQLWLRLDDKQANQVALCLDTDRRLIAGFSGSGKTLIARSLAEQFAARGLKVLFLLKNRQITQKVTAQVSHLGREITVQTFHSYCESLGTRNRDDSFGEPNYDEHHLALHGKVDRQYAVLIVDEAQALNEADHLALRDHFANARKFVFADELQVLPGIEKGSSYRFLEETYDERFFYLATVYRNPGGITQAMMEMRPPRHEVNCPRPTSREDLSRSISWDVSKRIQALTAELSKAGVMTQDMIVLGQFSWLLEGIDASRSTISAYRGMEKPVVIVVAGFDMDDTTLACALGRATTRAYIIVPIELLAGLSGVKSDFLRRGLEKIDRARVIDQDACDPDPRFIANKVRKFAGAIGWHEIFGEGFFYASRWRRWIYEGGPRWTNRGVQLWGWWLSLSTNLPISGIDPVRNELTECYLRPCAECGTTTPHDVRRKCLTCLVSPLDESRTSAIVLQAAELGAVRSTTQGQSLIKVAALVGDFQFPRSSDTVRGMTEVPVLDLATTIVEFRMRREATVATKTQVEQWLREVLVASELDAPIAALAGRTISSLCAQKILVKIDTGRYRLTDPQ</sequence>